<name>A0A8J6TFY5_9BACT</name>
<accession>A0A8J6TFY5</accession>
<dbReference type="NCBIfam" id="TIGR02436">
    <property type="entry name" value="four helix bundle protein"/>
    <property type="match status" value="1"/>
</dbReference>
<dbReference type="CDD" id="cd16377">
    <property type="entry name" value="23S_rRNA_IVP_like"/>
    <property type="match status" value="1"/>
</dbReference>
<evidence type="ECO:0000313" key="1">
    <source>
        <dbReference type="EMBL" id="MBC8318082.1"/>
    </source>
</evidence>
<dbReference type="Proteomes" id="UP000614424">
    <property type="component" value="Unassembled WGS sequence"/>
</dbReference>
<dbReference type="Pfam" id="PF05635">
    <property type="entry name" value="23S_rRNA_IVP"/>
    <property type="match status" value="1"/>
</dbReference>
<gene>
    <name evidence="1" type="ORF">H8E41_09255</name>
</gene>
<sequence length="118" mass="13296">MSANYKDLIVWQRAMQLSQKSYEVTREFPADEKFGLVSQIRRASVSVVSNIAEGQGRMTKGEFRQFLGHARGSLFELETQVLLAEQLGFVVRAKDVNAICEMVEEVKKMLNGLIKSLA</sequence>
<comment type="caution">
    <text evidence="1">The sequence shown here is derived from an EMBL/GenBank/DDBJ whole genome shotgun (WGS) entry which is preliminary data.</text>
</comment>
<organism evidence="1 2">
    <name type="scientific">Candidatus Desulfobia pelagia</name>
    <dbReference type="NCBI Taxonomy" id="2841692"/>
    <lineage>
        <taxon>Bacteria</taxon>
        <taxon>Pseudomonadati</taxon>
        <taxon>Thermodesulfobacteriota</taxon>
        <taxon>Desulfobulbia</taxon>
        <taxon>Desulfobulbales</taxon>
        <taxon>Desulfobulbaceae</taxon>
        <taxon>Candidatus Desulfobia</taxon>
    </lineage>
</organism>
<reference evidence="1 2" key="1">
    <citation type="submission" date="2020-08" db="EMBL/GenBank/DDBJ databases">
        <title>Bridging the membrane lipid divide: bacteria of the FCB group superphylum have the potential to synthesize archaeal ether lipids.</title>
        <authorList>
            <person name="Villanueva L."/>
            <person name="Von Meijenfeldt F.A.B."/>
            <person name="Westbye A.B."/>
            <person name="Yadav S."/>
            <person name="Hopmans E.C."/>
            <person name="Dutilh B.E."/>
            <person name="Sinninghe Damste J.S."/>
        </authorList>
    </citation>
    <scope>NUCLEOTIDE SEQUENCE [LARGE SCALE GENOMIC DNA]</scope>
    <source>
        <strain evidence="1">NIOZ-UU47</strain>
    </source>
</reference>
<evidence type="ECO:0000313" key="2">
    <source>
        <dbReference type="Proteomes" id="UP000614424"/>
    </source>
</evidence>
<dbReference type="Gene3D" id="1.20.1440.60">
    <property type="entry name" value="23S rRNA-intervening sequence"/>
    <property type="match status" value="1"/>
</dbReference>
<dbReference type="SUPFAM" id="SSF158446">
    <property type="entry name" value="IVS-encoded protein-like"/>
    <property type="match status" value="1"/>
</dbReference>
<proteinExistence type="predicted"/>
<dbReference type="InterPro" id="IPR012657">
    <property type="entry name" value="23S_rRNA-intervening_sequence"/>
</dbReference>
<dbReference type="PANTHER" id="PTHR38471">
    <property type="entry name" value="FOUR HELIX BUNDLE PROTEIN"/>
    <property type="match status" value="1"/>
</dbReference>
<dbReference type="AlphaFoldDB" id="A0A8J6TFY5"/>
<dbReference type="EMBL" id="JACNJZ010000127">
    <property type="protein sequence ID" value="MBC8318082.1"/>
    <property type="molecule type" value="Genomic_DNA"/>
</dbReference>
<protein>
    <submittedName>
        <fullName evidence="1">Four helix bundle protein</fullName>
    </submittedName>
</protein>
<dbReference type="NCBIfam" id="NF008911">
    <property type="entry name" value="PRK12275.1-2"/>
    <property type="match status" value="1"/>
</dbReference>
<dbReference type="InterPro" id="IPR036583">
    <property type="entry name" value="23S_rRNA_IVS_sf"/>
</dbReference>
<dbReference type="PANTHER" id="PTHR38471:SF2">
    <property type="entry name" value="FOUR HELIX BUNDLE PROTEIN"/>
    <property type="match status" value="1"/>
</dbReference>